<evidence type="ECO:0000259" key="7">
    <source>
        <dbReference type="Pfam" id="PF01120"/>
    </source>
</evidence>
<keyword evidence="4" id="KW-0732">Signal</keyword>
<organism evidence="9 10">
    <name type="scientific">Anaerolinea thermolimosa</name>
    <dbReference type="NCBI Taxonomy" id="229919"/>
    <lineage>
        <taxon>Bacteria</taxon>
        <taxon>Bacillati</taxon>
        <taxon>Chloroflexota</taxon>
        <taxon>Anaerolineae</taxon>
        <taxon>Anaerolineales</taxon>
        <taxon>Anaerolineaceae</taxon>
        <taxon>Anaerolinea</taxon>
    </lineage>
</organism>
<evidence type="ECO:0000256" key="2">
    <source>
        <dbReference type="ARBA" id="ARBA00007951"/>
    </source>
</evidence>
<name>A0A3D1JFV2_9CHLR</name>
<dbReference type="InterPro" id="IPR017853">
    <property type="entry name" value="GH"/>
</dbReference>
<dbReference type="PANTHER" id="PTHR10030:SF37">
    <property type="entry name" value="ALPHA-L-FUCOSIDASE-RELATED"/>
    <property type="match status" value="1"/>
</dbReference>
<dbReference type="SMART" id="SM00812">
    <property type="entry name" value="Alpha_L_fucos"/>
    <property type="match status" value="1"/>
</dbReference>
<feature type="domain" description="Glycoside hydrolase family 29 N-terminal" evidence="7">
    <location>
        <begin position="3"/>
        <end position="365"/>
    </location>
</feature>
<proteinExistence type="inferred from homology"/>
<keyword evidence="6" id="KW-0326">Glycosidase</keyword>
<dbReference type="Pfam" id="PF16757">
    <property type="entry name" value="Fucosidase_C"/>
    <property type="match status" value="1"/>
</dbReference>
<dbReference type="GO" id="GO:0016139">
    <property type="term" value="P:glycoside catabolic process"/>
    <property type="evidence" value="ECO:0007669"/>
    <property type="project" value="TreeGrafter"/>
</dbReference>
<comment type="function">
    <text evidence="1">Alpha-L-fucosidase is responsible for hydrolyzing the alpha-1,6-linked fucose joined to the reducing-end N-acetylglucosamine of the carbohydrate moieties of glycoproteins.</text>
</comment>
<dbReference type="InterPro" id="IPR013780">
    <property type="entry name" value="Glyco_hydro_b"/>
</dbReference>
<dbReference type="STRING" id="229919.GCA_001050195_02907"/>
<dbReference type="Gene3D" id="3.20.20.80">
    <property type="entry name" value="Glycosidases"/>
    <property type="match status" value="1"/>
</dbReference>
<dbReference type="InterPro" id="IPR031919">
    <property type="entry name" value="Fucosidase_C"/>
</dbReference>
<dbReference type="PIRSF" id="PIRSF001092">
    <property type="entry name" value="Alpha-L-fucosidase"/>
    <property type="match status" value="1"/>
</dbReference>
<dbReference type="Gene3D" id="2.60.40.1180">
    <property type="entry name" value="Golgi alpha-mannosidase II"/>
    <property type="match status" value="1"/>
</dbReference>
<dbReference type="Proteomes" id="UP000264141">
    <property type="component" value="Unassembled WGS sequence"/>
</dbReference>
<feature type="domain" description="Alpha-L-fucosidase C-terminal" evidence="8">
    <location>
        <begin position="400"/>
        <end position="471"/>
    </location>
</feature>
<dbReference type="AlphaFoldDB" id="A0A3D1JFV2"/>
<dbReference type="GO" id="GO:0006004">
    <property type="term" value="P:fucose metabolic process"/>
    <property type="evidence" value="ECO:0007669"/>
    <property type="project" value="InterPro"/>
</dbReference>
<comment type="similarity">
    <text evidence="2">Belongs to the glycosyl hydrolase 29 family.</text>
</comment>
<protein>
    <recommendedName>
        <fullName evidence="3">alpha-L-fucosidase</fullName>
        <ecNumber evidence="3">3.2.1.51</ecNumber>
    </recommendedName>
</protein>
<dbReference type="EMBL" id="DPBP01000020">
    <property type="protein sequence ID" value="HCE17107.1"/>
    <property type="molecule type" value="Genomic_DNA"/>
</dbReference>
<reference evidence="9 10" key="1">
    <citation type="journal article" date="2018" name="Nat. Biotechnol.">
        <title>A standardized bacterial taxonomy based on genome phylogeny substantially revises the tree of life.</title>
        <authorList>
            <person name="Parks D.H."/>
            <person name="Chuvochina M."/>
            <person name="Waite D.W."/>
            <person name="Rinke C."/>
            <person name="Skarshewski A."/>
            <person name="Chaumeil P.A."/>
            <person name="Hugenholtz P."/>
        </authorList>
    </citation>
    <scope>NUCLEOTIDE SEQUENCE [LARGE SCALE GENOMIC DNA]</scope>
    <source>
        <strain evidence="9">UBA8781</strain>
    </source>
</reference>
<dbReference type="SUPFAM" id="SSF51445">
    <property type="entry name" value="(Trans)glycosidases"/>
    <property type="match status" value="1"/>
</dbReference>
<keyword evidence="5" id="KW-0378">Hydrolase</keyword>
<gene>
    <name evidence="9" type="ORF">DEQ80_04540</name>
</gene>
<dbReference type="InterPro" id="IPR057739">
    <property type="entry name" value="Glyco_hydro_29_N"/>
</dbReference>
<dbReference type="Pfam" id="PF01120">
    <property type="entry name" value="Alpha_L_fucos"/>
    <property type="match status" value="1"/>
</dbReference>
<dbReference type="InterPro" id="IPR000933">
    <property type="entry name" value="Glyco_hydro_29"/>
</dbReference>
<dbReference type="GO" id="GO:0004560">
    <property type="term" value="F:alpha-L-fucosidase activity"/>
    <property type="evidence" value="ECO:0007669"/>
    <property type="project" value="InterPro"/>
</dbReference>
<evidence type="ECO:0000313" key="10">
    <source>
        <dbReference type="Proteomes" id="UP000264141"/>
    </source>
</evidence>
<comment type="caution">
    <text evidence="9">The sequence shown here is derived from an EMBL/GenBank/DDBJ whole genome shotgun (WGS) entry which is preliminary data.</text>
</comment>
<dbReference type="EC" id="3.2.1.51" evidence="3"/>
<evidence type="ECO:0000256" key="5">
    <source>
        <dbReference type="ARBA" id="ARBA00022801"/>
    </source>
</evidence>
<evidence type="ECO:0000313" key="9">
    <source>
        <dbReference type="EMBL" id="HCE17107.1"/>
    </source>
</evidence>
<dbReference type="FunFam" id="3.20.20.80:FF:000158">
    <property type="entry name" value="Exported alpha-L-fucosidase"/>
    <property type="match status" value="1"/>
</dbReference>
<accession>A0A3D1JFV2</accession>
<dbReference type="GO" id="GO:0005764">
    <property type="term" value="C:lysosome"/>
    <property type="evidence" value="ECO:0007669"/>
    <property type="project" value="TreeGrafter"/>
</dbReference>
<evidence type="ECO:0000259" key="8">
    <source>
        <dbReference type="Pfam" id="PF16757"/>
    </source>
</evidence>
<sequence>MTQPFQPTWESLSTYTVPDWYQDAKFGIFLHWGPYCVPAFGNEWYPRNMYLPGTPEFEHHVQTYGPQSRFGYKDFIPLFKAEHFDAEAWASLFEEAGAKYVVPVAEHHDGFAMYDTSLSRWCAARMGPRRDVLGELAGAVRRRGLVLGVSSHRAEHWWFMNGGRTFDSDVNDPAFADFYGPASPIDGLAPQPGSGVWKSRDWTPRPHALFLEDWLARCCELVDRYQPQVFWFDWWIEQIVFQPYVQRFAAYYYNRALEWGKGVAINFKNETFPREAAVWDIERGQLSDLRPYFWQTDTSVSKNSWGYVEPQDYKKSSDILQDLVDIVSKNGCMLLNLGPRADGTIPEPEQRILREIGAWLKPHGEAIYGTRPWRLFGEGPTRLEEGHFTDTKRPPYTGADLRFTRRGNVLYVIALVWPGEELLARSLTPDRFDASSVQSLTFLPGGEPLTWRQDADGLHVALPQRNESLMPVVRIECNRDL</sequence>
<evidence type="ECO:0000256" key="4">
    <source>
        <dbReference type="ARBA" id="ARBA00022729"/>
    </source>
</evidence>
<evidence type="ECO:0000256" key="1">
    <source>
        <dbReference type="ARBA" id="ARBA00004071"/>
    </source>
</evidence>
<evidence type="ECO:0000256" key="3">
    <source>
        <dbReference type="ARBA" id="ARBA00012662"/>
    </source>
</evidence>
<evidence type="ECO:0000256" key="6">
    <source>
        <dbReference type="ARBA" id="ARBA00023295"/>
    </source>
</evidence>
<dbReference type="PANTHER" id="PTHR10030">
    <property type="entry name" value="ALPHA-L-FUCOSIDASE"/>
    <property type="match status" value="1"/>
</dbReference>
<dbReference type="InterPro" id="IPR016286">
    <property type="entry name" value="FUC_metazoa-typ"/>
</dbReference>